<sequence>MSTTAHTPPSRPGHAPGPPPENPAAAPTVNRPGPLAGLALAVFATAQLMLVLDVTVVNVALPHIGTDLGIGRAVLPWVMTIYTLCFGGLMLAGGRVADRFGARRVALVGLVGFIAASALAGLATGTTTLLLGRALQGVAAAFLSPAALAAALAFHPGQLRARAMSVWAALAGTGAALGVILGGVVVAQTSWRWIFGINVPIGLALLATILLRIPAAASRPVDPASPTETSASRRIDLPGALLITATTASAIYGLTVAGTDGWLSLATGLALAAAAVLAGLFVIVERRTSEPLLDARMFTRRPVLAGAFLMLVATGLLVGAFFVGSFAMQHAHGLGALATGLAFLPTAIGTIVGAHLAGHVLERVSARVVAPVGFGLAAIGYAGPVLSDRLAFLVAGLGVAAAGLGMLFVTAFTASLGDATEHESGLRSAVVNTFHELGGAAGVAVLSSVAGAVLVAARPSAGDFTSTFTVGAAIAVVGGVVSLGLVPRVLRPSGVGTGHH</sequence>
<dbReference type="RefSeq" id="WP_084764426.1">
    <property type="nucleotide sequence ID" value="NZ_AVPK01000006.1"/>
</dbReference>
<feature type="transmembrane region" description="Helical" evidence="8">
    <location>
        <begin position="468"/>
        <end position="486"/>
    </location>
</feature>
<feature type="transmembrane region" description="Helical" evidence="8">
    <location>
        <begin position="390"/>
        <end position="416"/>
    </location>
</feature>
<proteinExistence type="predicted"/>
<feature type="domain" description="Major facilitator superfamily (MFS) profile" evidence="9">
    <location>
        <begin position="39"/>
        <end position="490"/>
    </location>
</feature>
<evidence type="ECO:0000256" key="4">
    <source>
        <dbReference type="ARBA" id="ARBA00022692"/>
    </source>
</evidence>
<reference evidence="10 11" key="1">
    <citation type="submission" date="2013-08" db="EMBL/GenBank/DDBJ databases">
        <title>The genome sequence of Knoellia subterranea.</title>
        <authorList>
            <person name="Zhu W."/>
            <person name="Wang G."/>
        </authorList>
    </citation>
    <scope>NUCLEOTIDE SEQUENCE [LARGE SCALE GENOMIC DNA]</scope>
    <source>
        <strain evidence="10 11">KCTC 19937</strain>
    </source>
</reference>
<evidence type="ECO:0000256" key="7">
    <source>
        <dbReference type="SAM" id="MobiDB-lite"/>
    </source>
</evidence>
<dbReference type="STRING" id="1385521.N803_15185"/>
<protein>
    <submittedName>
        <fullName evidence="10">MFS transporter</fullName>
    </submittedName>
</protein>
<feature type="region of interest" description="Disordered" evidence="7">
    <location>
        <begin position="1"/>
        <end position="29"/>
    </location>
</feature>
<dbReference type="Gene3D" id="1.20.1250.20">
    <property type="entry name" value="MFS general substrate transporter like domains"/>
    <property type="match status" value="1"/>
</dbReference>
<feature type="transmembrane region" description="Helical" evidence="8">
    <location>
        <begin position="437"/>
        <end position="456"/>
    </location>
</feature>
<evidence type="ECO:0000259" key="9">
    <source>
        <dbReference type="PROSITE" id="PS50850"/>
    </source>
</evidence>
<dbReference type="Proteomes" id="UP000030011">
    <property type="component" value="Unassembled WGS sequence"/>
</dbReference>
<dbReference type="PROSITE" id="PS50850">
    <property type="entry name" value="MFS"/>
    <property type="match status" value="1"/>
</dbReference>
<name>A0A0A0JIG3_9MICO</name>
<dbReference type="InterPro" id="IPR036259">
    <property type="entry name" value="MFS_trans_sf"/>
</dbReference>
<evidence type="ECO:0000256" key="8">
    <source>
        <dbReference type="SAM" id="Phobius"/>
    </source>
</evidence>
<feature type="transmembrane region" description="Helical" evidence="8">
    <location>
        <begin position="166"/>
        <end position="187"/>
    </location>
</feature>
<dbReference type="OrthoDB" id="7375466at2"/>
<accession>A0A0A0JIG3</accession>
<feature type="compositionally biased region" description="Pro residues" evidence="7">
    <location>
        <begin position="9"/>
        <end position="22"/>
    </location>
</feature>
<gene>
    <name evidence="10" type="ORF">N803_15185</name>
</gene>
<feature type="transmembrane region" description="Helical" evidence="8">
    <location>
        <begin position="303"/>
        <end position="328"/>
    </location>
</feature>
<dbReference type="InterPro" id="IPR011701">
    <property type="entry name" value="MFS"/>
</dbReference>
<keyword evidence="2" id="KW-0813">Transport</keyword>
<comment type="subcellular location">
    <subcellularLocation>
        <location evidence="1">Cell membrane</location>
        <topology evidence="1">Multi-pass membrane protein</topology>
    </subcellularLocation>
</comment>
<feature type="transmembrane region" description="Helical" evidence="8">
    <location>
        <begin position="73"/>
        <end position="93"/>
    </location>
</feature>
<feature type="transmembrane region" description="Helical" evidence="8">
    <location>
        <begin position="334"/>
        <end position="357"/>
    </location>
</feature>
<keyword evidence="5 8" id="KW-1133">Transmembrane helix</keyword>
<dbReference type="PANTHER" id="PTHR42718">
    <property type="entry name" value="MAJOR FACILITATOR SUPERFAMILY MULTIDRUG TRANSPORTER MFSC"/>
    <property type="match status" value="1"/>
</dbReference>
<feature type="transmembrane region" description="Helical" evidence="8">
    <location>
        <begin position="235"/>
        <end position="255"/>
    </location>
</feature>
<evidence type="ECO:0000256" key="3">
    <source>
        <dbReference type="ARBA" id="ARBA00022475"/>
    </source>
</evidence>
<comment type="caution">
    <text evidence="10">The sequence shown here is derived from an EMBL/GenBank/DDBJ whole genome shotgun (WGS) entry which is preliminary data.</text>
</comment>
<dbReference type="Gene3D" id="1.20.1720.10">
    <property type="entry name" value="Multidrug resistance protein D"/>
    <property type="match status" value="1"/>
</dbReference>
<dbReference type="EMBL" id="AVPK01000006">
    <property type="protein sequence ID" value="KGN37195.1"/>
    <property type="molecule type" value="Genomic_DNA"/>
</dbReference>
<dbReference type="InterPro" id="IPR020846">
    <property type="entry name" value="MFS_dom"/>
</dbReference>
<feature type="transmembrane region" description="Helical" evidence="8">
    <location>
        <begin position="135"/>
        <end position="154"/>
    </location>
</feature>
<dbReference type="AlphaFoldDB" id="A0A0A0JIG3"/>
<evidence type="ECO:0000313" key="11">
    <source>
        <dbReference type="Proteomes" id="UP000030011"/>
    </source>
</evidence>
<keyword evidence="11" id="KW-1185">Reference proteome</keyword>
<feature type="transmembrane region" description="Helical" evidence="8">
    <location>
        <begin position="261"/>
        <end position="283"/>
    </location>
</feature>
<dbReference type="GO" id="GO:0005886">
    <property type="term" value="C:plasma membrane"/>
    <property type="evidence" value="ECO:0007669"/>
    <property type="project" value="UniProtKB-SubCell"/>
</dbReference>
<keyword evidence="3" id="KW-1003">Cell membrane</keyword>
<feature type="transmembrane region" description="Helical" evidence="8">
    <location>
        <begin position="105"/>
        <end position="123"/>
    </location>
</feature>
<feature type="transmembrane region" description="Helical" evidence="8">
    <location>
        <begin position="193"/>
        <end position="214"/>
    </location>
</feature>
<evidence type="ECO:0000256" key="6">
    <source>
        <dbReference type="ARBA" id="ARBA00023136"/>
    </source>
</evidence>
<evidence type="ECO:0000313" key="10">
    <source>
        <dbReference type="EMBL" id="KGN37195.1"/>
    </source>
</evidence>
<organism evidence="10 11">
    <name type="scientific">Knoellia subterranea KCTC 19937</name>
    <dbReference type="NCBI Taxonomy" id="1385521"/>
    <lineage>
        <taxon>Bacteria</taxon>
        <taxon>Bacillati</taxon>
        <taxon>Actinomycetota</taxon>
        <taxon>Actinomycetes</taxon>
        <taxon>Micrococcales</taxon>
        <taxon>Intrasporangiaceae</taxon>
        <taxon>Knoellia</taxon>
    </lineage>
</organism>
<evidence type="ECO:0000256" key="1">
    <source>
        <dbReference type="ARBA" id="ARBA00004651"/>
    </source>
</evidence>
<dbReference type="Pfam" id="PF07690">
    <property type="entry name" value="MFS_1"/>
    <property type="match status" value="1"/>
</dbReference>
<dbReference type="GO" id="GO:0022857">
    <property type="term" value="F:transmembrane transporter activity"/>
    <property type="evidence" value="ECO:0007669"/>
    <property type="project" value="InterPro"/>
</dbReference>
<keyword evidence="4 8" id="KW-0812">Transmembrane</keyword>
<keyword evidence="6 8" id="KW-0472">Membrane</keyword>
<feature type="transmembrane region" description="Helical" evidence="8">
    <location>
        <begin position="38"/>
        <end position="61"/>
    </location>
</feature>
<dbReference type="SUPFAM" id="SSF103473">
    <property type="entry name" value="MFS general substrate transporter"/>
    <property type="match status" value="1"/>
</dbReference>
<evidence type="ECO:0000256" key="2">
    <source>
        <dbReference type="ARBA" id="ARBA00022448"/>
    </source>
</evidence>
<feature type="transmembrane region" description="Helical" evidence="8">
    <location>
        <begin position="364"/>
        <end position="384"/>
    </location>
</feature>
<dbReference type="PANTHER" id="PTHR42718:SF46">
    <property type="entry name" value="BLR6921 PROTEIN"/>
    <property type="match status" value="1"/>
</dbReference>
<evidence type="ECO:0000256" key="5">
    <source>
        <dbReference type="ARBA" id="ARBA00022989"/>
    </source>
</evidence>
<dbReference type="CDD" id="cd17321">
    <property type="entry name" value="MFS_MMR_MDR_like"/>
    <property type="match status" value="1"/>
</dbReference>
<dbReference type="eggNOG" id="COG0477">
    <property type="taxonomic scope" value="Bacteria"/>
</dbReference>